<evidence type="ECO:0000256" key="3">
    <source>
        <dbReference type="ARBA" id="ARBA00022512"/>
    </source>
</evidence>
<dbReference type="Pfam" id="PF01185">
    <property type="entry name" value="Hydrophobin"/>
    <property type="match status" value="1"/>
</dbReference>
<organism evidence="8 9">
    <name type="scientific">Collybia nuda</name>
    <dbReference type="NCBI Taxonomy" id="64659"/>
    <lineage>
        <taxon>Eukaryota</taxon>
        <taxon>Fungi</taxon>
        <taxon>Dikarya</taxon>
        <taxon>Basidiomycota</taxon>
        <taxon>Agaricomycotina</taxon>
        <taxon>Agaricomycetes</taxon>
        <taxon>Agaricomycetidae</taxon>
        <taxon>Agaricales</taxon>
        <taxon>Tricholomatineae</taxon>
        <taxon>Clitocybaceae</taxon>
        <taxon>Collybia</taxon>
    </lineage>
</organism>
<feature type="signal peptide" evidence="7">
    <location>
        <begin position="1"/>
        <end position="20"/>
    </location>
</feature>
<accession>A0A9P6CJ20</accession>
<reference evidence="8" key="1">
    <citation type="submission" date="2020-11" db="EMBL/GenBank/DDBJ databases">
        <authorList>
            <consortium name="DOE Joint Genome Institute"/>
            <person name="Ahrendt S."/>
            <person name="Riley R."/>
            <person name="Andreopoulos W."/>
            <person name="Labutti K."/>
            <person name="Pangilinan J."/>
            <person name="Ruiz-Duenas F.J."/>
            <person name="Barrasa J.M."/>
            <person name="Sanchez-Garcia M."/>
            <person name="Camarero S."/>
            <person name="Miyauchi S."/>
            <person name="Serrano A."/>
            <person name="Linde D."/>
            <person name="Babiker R."/>
            <person name="Drula E."/>
            <person name="Ayuso-Fernandez I."/>
            <person name="Pacheco R."/>
            <person name="Padilla G."/>
            <person name="Ferreira P."/>
            <person name="Barriuso J."/>
            <person name="Kellner H."/>
            <person name="Castanera R."/>
            <person name="Alfaro M."/>
            <person name="Ramirez L."/>
            <person name="Pisabarro A.G."/>
            <person name="Kuo A."/>
            <person name="Tritt A."/>
            <person name="Lipzen A."/>
            <person name="He G."/>
            <person name="Yan M."/>
            <person name="Ng V."/>
            <person name="Cullen D."/>
            <person name="Martin F."/>
            <person name="Rosso M.-N."/>
            <person name="Henrissat B."/>
            <person name="Hibbett D."/>
            <person name="Martinez A.T."/>
            <person name="Grigoriev I.V."/>
        </authorList>
    </citation>
    <scope>NUCLEOTIDE SEQUENCE</scope>
    <source>
        <strain evidence="8">CBS 247.69</strain>
    </source>
</reference>
<keyword evidence="6 7" id="KW-1015">Disulfide bond</keyword>
<evidence type="ECO:0000256" key="2">
    <source>
        <dbReference type="ARBA" id="ARBA00010446"/>
    </source>
</evidence>
<dbReference type="InterPro" id="IPR019778">
    <property type="entry name" value="Class_I_Hydrophobin_CS"/>
</dbReference>
<protein>
    <recommendedName>
        <fullName evidence="7">Hydrophobin</fullName>
    </recommendedName>
</protein>
<evidence type="ECO:0000256" key="1">
    <source>
        <dbReference type="ARBA" id="ARBA00004191"/>
    </source>
</evidence>
<dbReference type="Proteomes" id="UP000807353">
    <property type="component" value="Unassembled WGS sequence"/>
</dbReference>
<dbReference type="AlphaFoldDB" id="A0A9P6CJ20"/>
<dbReference type="GO" id="GO:0009277">
    <property type="term" value="C:fungal-type cell wall"/>
    <property type="evidence" value="ECO:0007669"/>
    <property type="project" value="InterPro"/>
</dbReference>
<dbReference type="PROSITE" id="PS00956">
    <property type="entry name" value="HYDROPHOBIN"/>
    <property type="match status" value="1"/>
</dbReference>
<keyword evidence="3 7" id="KW-0134">Cell wall</keyword>
<evidence type="ECO:0000256" key="6">
    <source>
        <dbReference type="ARBA" id="ARBA00023157"/>
    </source>
</evidence>
<dbReference type="GO" id="GO:0005199">
    <property type="term" value="F:structural constituent of cell wall"/>
    <property type="evidence" value="ECO:0007669"/>
    <property type="project" value="InterPro"/>
</dbReference>
<evidence type="ECO:0000313" key="9">
    <source>
        <dbReference type="Proteomes" id="UP000807353"/>
    </source>
</evidence>
<dbReference type="OrthoDB" id="4225815at2759"/>
<dbReference type="CDD" id="cd23507">
    <property type="entry name" value="hydrophobin_I"/>
    <property type="match status" value="1"/>
</dbReference>
<dbReference type="EMBL" id="MU150272">
    <property type="protein sequence ID" value="KAF9462398.1"/>
    <property type="molecule type" value="Genomic_DNA"/>
</dbReference>
<comment type="similarity">
    <text evidence="2 7">Belongs to the fungal hydrophobin family.</text>
</comment>
<evidence type="ECO:0000256" key="7">
    <source>
        <dbReference type="RuleBase" id="RU365009"/>
    </source>
</evidence>
<evidence type="ECO:0000256" key="5">
    <source>
        <dbReference type="ARBA" id="ARBA00022729"/>
    </source>
</evidence>
<feature type="chain" id="PRO_5040548217" description="Hydrophobin" evidence="7">
    <location>
        <begin position="21"/>
        <end position="107"/>
    </location>
</feature>
<sequence>MFSKVAIVATLSLALSVAAGDSYKCNTGDIQCCNSLQRSESTSATKLLTTLGMSLQGLTGMIGTGCSPISAVGVGGGASCSQQPVCCENNDFNGLIAIGCTPINTSL</sequence>
<keyword evidence="5 7" id="KW-0732">Signal</keyword>
<evidence type="ECO:0000313" key="8">
    <source>
        <dbReference type="EMBL" id="KAF9462398.1"/>
    </source>
</evidence>
<comment type="subcellular location">
    <subcellularLocation>
        <location evidence="1 7">Secreted</location>
        <location evidence="1 7">Cell wall</location>
    </subcellularLocation>
</comment>
<dbReference type="InterPro" id="IPR001338">
    <property type="entry name" value="Class_I_Hydrophobin"/>
</dbReference>
<proteinExistence type="inferred from homology"/>
<keyword evidence="9" id="KW-1185">Reference proteome</keyword>
<keyword evidence="4 7" id="KW-0964">Secreted</keyword>
<dbReference type="SMART" id="SM00075">
    <property type="entry name" value="HYDRO"/>
    <property type="match status" value="1"/>
</dbReference>
<comment type="caution">
    <text evidence="8">The sequence shown here is derived from an EMBL/GenBank/DDBJ whole genome shotgun (WGS) entry which is preliminary data.</text>
</comment>
<gene>
    <name evidence="8" type="ORF">BDZ94DRAFT_1261261</name>
</gene>
<evidence type="ECO:0000256" key="4">
    <source>
        <dbReference type="ARBA" id="ARBA00022525"/>
    </source>
</evidence>
<name>A0A9P6CJ20_9AGAR</name>